<dbReference type="Proteomes" id="UP000295447">
    <property type="component" value="Unassembled WGS sequence"/>
</dbReference>
<dbReference type="InterPro" id="IPR000073">
    <property type="entry name" value="AB_hydrolase_1"/>
</dbReference>
<accession>A0A4R7ZXU9</accession>
<keyword evidence="4" id="KW-1185">Reference proteome</keyword>
<protein>
    <submittedName>
        <fullName evidence="3">Pimeloyl-ACP methyl ester carboxylesterase</fullName>
    </submittedName>
</protein>
<dbReference type="SUPFAM" id="SSF53474">
    <property type="entry name" value="alpha/beta-Hydrolases"/>
    <property type="match status" value="1"/>
</dbReference>
<feature type="signal peptide" evidence="1">
    <location>
        <begin position="1"/>
        <end position="34"/>
    </location>
</feature>
<dbReference type="EMBL" id="SODF01000001">
    <property type="protein sequence ID" value="TDW21991.1"/>
    <property type="molecule type" value="Genomic_DNA"/>
</dbReference>
<dbReference type="PANTHER" id="PTHR37017:SF11">
    <property type="entry name" value="ESTERASE_LIPASE_THIOESTERASE DOMAIN-CONTAINING PROTEIN"/>
    <property type="match status" value="1"/>
</dbReference>
<sequence length="269" mass="27259">MKNLIRSARNLSRNLVLAALGGALLLAGTTTAQATMGSQTKEKPTIVLLHGAFADGNSWSEVTGRLQKDGYQVVAPAVPLRGIASDTSYLSGVLATIPGPKVLVGHSYAGALVSELADTSGVKSLVYVAAFIPQAGETLGTLNSQFPGSELGSVTTTISYPGGLDLAVDPAGAGPVLAADVPARQAAVFVAAQRPIAASAFGEPVEETAPAALPKYAVIPTGDHAIAPAAERFMANRAGAKITEVQGASHLVAVSQPSTVTKVIEQAAR</sequence>
<reference evidence="3 4" key="1">
    <citation type="submission" date="2019-03" db="EMBL/GenBank/DDBJ databases">
        <title>Genomic Encyclopedia of Type Strains, Phase III (KMG-III): the genomes of soil and plant-associated and newly described type strains.</title>
        <authorList>
            <person name="Whitman W."/>
        </authorList>
    </citation>
    <scope>NUCLEOTIDE SEQUENCE [LARGE SCALE GENOMIC DNA]</scope>
    <source>
        <strain evidence="3 4">VKM Ac-2570</strain>
    </source>
</reference>
<dbReference type="RefSeq" id="WP_238174257.1">
    <property type="nucleotide sequence ID" value="NZ_SODF01000001.1"/>
</dbReference>
<dbReference type="Pfam" id="PF12697">
    <property type="entry name" value="Abhydrolase_6"/>
    <property type="match status" value="1"/>
</dbReference>
<dbReference type="GO" id="GO:0003824">
    <property type="term" value="F:catalytic activity"/>
    <property type="evidence" value="ECO:0007669"/>
    <property type="project" value="UniProtKB-ARBA"/>
</dbReference>
<keyword evidence="1" id="KW-0732">Signal</keyword>
<gene>
    <name evidence="3" type="ORF">EV650_0822</name>
</gene>
<feature type="chain" id="PRO_5021011632" evidence="1">
    <location>
        <begin position="35"/>
        <end position="269"/>
    </location>
</feature>
<comment type="caution">
    <text evidence="3">The sequence shown here is derived from an EMBL/GenBank/DDBJ whole genome shotgun (WGS) entry which is preliminary data.</text>
</comment>
<organism evidence="3 4">
    <name type="scientific">Kribbella kalugense</name>
    <dbReference type="NCBI Taxonomy" id="2512221"/>
    <lineage>
        <taxon>Bacteria</taxon>
        <taxon>Bacillati</taxon>
        <taxon>Actinomycetota</taxon>
        <taxon>Actinomycetes</taxon>
        <taxon>Propionibacteriales</taxon>
        <taxon>Kribbellaceae</taxon>
        <taxon>Kribbella</taxon>
    </lineage>
</organism>
<evidence type="ECO:0000256" key="1">
    <source>
        <dbReference type="SAM" id="SignalP"/>
    </source>
</evidence>
<evidence type="ECO:0000259" key="2">
    <source>
        <dbReference type="Pfam" id="PF12697"/>
    </source>
</evidence>
<dbReference type="InterPro" id="IPR029058">
    <property type="entry name" value="AB_hydrolase_fold"/>
</dbReference>
<evidence type="ECO:0000313" key="3">
    <source>
        <dbReference type="EMBL" id="TDW21991.1"/>
    </source>
</evidence>
<dbReference type="Gene3D" id="3.40.50.1820">
    <property type="entry name" value="alpha/beta hydrolase"/>
    <property type="match status" value="1"/>
</dbReference>
<dbReference type="PANTHER" id="PTHR37017">
    <property type="entry name" value="AB HYDROLASE-1 DOMAIN-CONTAINING PROTEIN-RELATED"/>
    <property type="match status" value="1"/>
</dbReference>
<name>A0A4R7ZXU9_9ACTN</name>
<proteinExistence type="predicted"/>
<evidence type="ECO:0000313" key="4">
    <source>
        <dbReference type="Proteomes" id="UP000295447"/>
    </source>
</evidence>
<dbReference type="AlphaFoldDB" id="A0A4R7ZXU9"/>
<dbReference type="InterPro" id="IPR052897">
    <property type="entry name" value="Sec-Metab_Biosynth_Hydrolase"/>
</dbReference>
<feature type="domain" description="AB hydrolase-1" evidence="2">
    <location>
        <begin position="46"/>
        <end position="259"/>
    </location>
</feature>